<sequence length="72" mass="8006">MGTVVGFDPRRRRVGSWRRQDAFAEVADNVVILPCVRYERSETRMETTGETVARTAKPLGRAGRIEGDKAVG</sequence>
<dbReference type="OrthoDB" id="8454255at2"/>
<dbReference type="Proteomes" id="UP000298179">
    <property type="component" value="Unassembled WGS sequence"/>
</dbReference>
<protein>
    <submittedName>
        <fullName evidence="1">Uncharacterized protein</fullName>
    </submittedName>
</protein>
<accession>A0A4Y8RDW6</accession>
<comment type="caution">
    <text evidence="1">The sequence shown here is derived from an EMBL/GenBank/DDBJ whole genome shotgun (WGS) entry which is preliminary data.</text>
</comment>
<organism evidence="1 2">
    <name type="scientific">Jiella endophytica</name>
    <dbReference type="NCBI Taxonomy" id="2558362"/>
    <lineage>
        <taxon>Bacteria</taxon>
        <taxon>Pseudomonadati</taxon>
        <taxon>Pseudomonadota</taxon>
        <taxon>Alphaproteobacteria</taxon>
        <taxon>Hyphomicrobiales</taxon>
        <taxon>Aurantimonadaceae</taxon>
        <taxon>Jiella</taxon>
    </lineage>
</organism>
<proteinExistence type="predicted"/>
<evidence type="ECO:0000313" key="1">
    <source>
        <dbReference type="EMBL" id="TFF20496.1"/>
    </source>
</evidence>
<evidence type="ECO:0000313" key="2">
    <source>
        <dbReference type="Proteomes" id="UP000298179"/>
    </source>
</evidence>
<dbReference type="EMBL" id="SOZD01000005">
    <property type="protein sequence ID" value="TFF20496.1"/>
    <property type="molecule type" value="Genomic_DNA"/>
</dbReference>
<dbReference type="RefSeq" id="WP_134763145.1">
    <property type="nucleotide sequence ID" value="NZ_SOZD01000005.1"/>
</dbReference>
<reference evidence="1 2" key="1">
    <citation type="submission" date="2019-03" db="EMBL/GenBank/DDBJ databases">
        <title>Jiella endophytica sp. nov., a novel endophytic bacterium isolated from root of Ficus microcarpa Linn. f.</title>
        <authorList>
            <person name="Tuo L."/>
        </authorList>
    </citation>
    <scope>NUCLEOTIDE SEQUENCE [LARGE SCALE GENOMIC DNA]</scope>
    <source>
        <strain evidence="1 2">CBS5Q-3</strain>
    </source>
</reference>
<dbReference type="AlphaFoldDB" id="A0A4Y8RDW6"/>
<keyword evidence="2" id="KW-1185">Reference proteome</keyword>
<gene>
    <name evidence="1" type="ORF">E3C22_16435</name>
</gene>
<name>A0A4Y8RDW6_9HYPH</name>